<feature type="compositionally biased region" description="Basic and acidic residues" evidence="10">
    <location>
        <begin position="1910"/>
        <end position="1933"/>
    </location>
</feature>
<dbReference type="GO" id="GO:0008270">
    <property type="term" value="F:zinc ion binding"/>
    <property type="evidence" value="ECO:0007669"/>
    <property type="project" value="UniProtKB-KW"/>
</dbReference>
<evidence type="ECO:0000256" key="7">
    <source>
        <dbReference type="ARBA" id="ARBA00022833"/>
    </source>
</evidence>
<protein>
    <recommendedName>
        <fullName evidence="15">NFX1-type zinc finger-containing protein 1</fullName>
    </recommendedName>
</protein>
<dbReference type="CDD" id="cd18808">
    <property type="entry name" value="SF1_C_Upf1"/>
    <property type="match status" value="1"/>
</dbReference>
<feature type="region of interest" description="Disordered" evidence="10">
    <location>
        <begin position="568"/>
        <end position="593"/>
    </location>
</feature>
<reference evidence="13" key="1">
    <citation type="journal article" date="2023" name="Mol. Phylogenet. Evol.">
        <title>Genome-scale phylogeny and comparative genomics of the fungal order Sordariales.</title>
        <authorList>
            <person name="Hensen N."/>
            <person name="Bonometti L."/>
            <person name="Westerberg I."/>
            <person name="Brannstrom I.O."/>
            <person name="Guillou S."/>
            <person name="Cros-Aarteil S."/>
            <person name="Calhoun S."/>
            <person name="Haridas S."/>
            <person name="Kuo A."/>
            <person name="Mondo S."/>
            <person name="Pangilinan J."/>
            <person name="Riley R."/>
            <person name="LaButti K."/>
            <person name="Andreopoulos B."/>
            <person name="Lipzen A."/>
            <person name="Chen C."/>
            <person name="Yan M."/>
            <person name="Daum C."/>
            <person name="Ng V."/>
            <person name="Clum A."/>
            <person name="Steindorff A."/>
            <person name="Ohm R.A."/>
            <person name="Martin F."/>
            <person name="Silar P."/>
            <person name="Natvig D.O."/>
            <person name="Lalanne C."/>
            <person name="Gautier V."/>
            <person name="Ament-Velasquez S.L."/>
            <person name="Kruys A."/>
            <person name="Hutchinson M.I."/>
            <person name="Powell A.J."/>
            <person name="Barry K."/>
            <person name="Miller A.N."/>
            <person name="Grigoriev I.V."/>
            <person name="Debuchy R."/>
            <person name="Gladieux P."/>
            <person name="Hiltunen Thoren M."/>
            <person name="Johannesson H."/>
        </authorList>
    </citation>
    <scope>NUCLEOTIDE SEQUENCE</scope>
    <source>
        <strain evidence="13">CBS 141.50</strain>
    </source>
</reference>
<comment type="subcellular location">
    <subcellularLocation>
        <location evidence="1">Cytoplasm</location>
    </subcellularLocation>
</comment>
<evidence type="ECO:0000313" key="14">
    <source>
        <dbReference type="Proteomes" id="UP001302676"/>
    </source>
</evidence>
<dbReference type="GO" id="GO:0005737">
    <property type="term" value="C:cytoplasm"/>
    <property type="evidence" value="ECO:0007669"/>
    <property type="project" value="UniProtKB-SubCell"/>
</dbReference>
<evidence type="ECO:0000256" key="9">
    <source>
        <dbReference type="PROSITE-ProRule" id="PRU00723"/>
    </source>
</evidence>
<dbReference type="RefSeq" id="XP_062635289.1">
    <property type="nucleotide sequence ID" value="XM_062777807.1"/>
</dbReference>
<dbReference type="Proteomes" id="UP001302676">
    <property type="component" value="Unassembled WGS sequence"/>
</dbReference>
<keyword evidence="4" id="KW-0677">Repeat</keyword>
<feature type="compositionally biased region" description="Low complexity" evidence="10">
    <location>
        <begin position="17"/>
        <end position="55"/>
    </location>
</feature>
<feature type="region of interest" description="Disordered" evidence="10">
    <location>
        <begin position="1909"/>
        <end position="1937"/>
    </location>
</feature>
<evidence type="ECO:0000256" key="2">
    <source>
        <dbReference type="ARBA" id="ARBA00022490"/>
    </source>
</evidence>
<keyword evidence="6" id="KW-0547">Nucleotide-binding</keyword>
<dbReference type="PROSITE" id="PS51981">
    <property type="entry name" value="ZF_RZ"/>
    <property type="match status" value="1"/>
</dbReference>
<dbReference type="EMBL" id="MU853604">
    <property type="protein sequence ID" value="KAK4141918.1"/>
    <property type="molecule type" value="Genomic_DNA"/>
</dbReference>
<accession>A0AAN6UZ60</accession>
<keyword evidence="7 9" id="KW-0862">Zinc</keyword>
<dbReference type="SMART" id="SM00356">
    <property type="entry name" value="ZnF_C3H1"/>
    <property type="match status" value="1"/>
</dbReference>
<dbReference type="InterPro" id="IPR000571">
    <property type="entry name" value="Znf_CCCH"/>
</dbReference>
<dbReference type="InterPro" id="IPR041679">
    <property type="entry name" value="DNA2/NAM7-like_C"/>
</dbReference>
<dbReference type="Gene3D" id="3.40.50.300">
    <property type="entry name" value="P-loop containing nucleotide triphosphate hydrolases"/>
    <property type="match status" value="2"/>
</dbReference>
<keyword evidence="6" id="KW-0378">Hydrolase</keyword>
<proteinExistence type="predicted"/>
<keyword evidence="5 9" id="KW-0863">Zinc-finger</keyword>
<dbReference type="InterPro" id="IPR045055">
    <property type="entry name" value="DNA2/NAM7-like"/>
</dbReference>
<dbReference type="InterPro" id="IPR047187">
    <property type="entry name" value="SF1_C_Upf1"/>
</dbReference>
<sequence>MHNGRGGRRGLQAFTPNNNNNNNNNNNRRGNRASSSRAPSTRDSSSRPSRAQPPRGICKFFLTSHCTHGSTCRFSHDEADIERTLEESGGQSRAEAQASREAYVDFRRGVRDSGTRRMSSWSGGFLREELEETWRLAGKVLDGPGREGQQDVARDLGGSFNSRERDGGRGVDGLGFVQRCVEIVVNSDMGEGEDKEEVVVNLVAAMLRVVTHPSLVRSLSVDGFVGAVYRRIAGVEGDQGLVLFGRVNELVGERCLGAPESSRGLLRLMVEGLYEMLRRERGVLGNEALGGLVEGIKGNVVRLVADLGEGELTAAGELDAISARVEMIRRMMGAARRSLTGPGMNLTPGIITSHHSTTRSTFPFAAAIPGGHHDNDFADITRIQIFPTLGEITYTGPAVEFLPTTDLTQPHFLATDPVQRHLDSAFRLLRHDIFGPLKDLVGSIFASSLLSSSIPSSSSASSSWRPSRALPIALQKLVQDQGQVRAHVYTNASIGHLFVDNASLEASLSFSRPPALRKLTTAAEQRQWWNASSRLEQGGLLCFISGSQTSADDDKAFILLVVTRKNTNDDDDDDTAGRDKSSLVPGQHHNPSVSVRLAAETRENAAMLTRLYVQKLEGVVVELPGLIPDTFVPVLRNLQRMMRDGGLAFQRWILPAEYEEDENEGRDTGDGTVISPPMYARKDGFHFRLKSITQPGKAEMRVDPAMPDGGVDLSELEDATGLDKGQASALVAALTREYALIQGPPGTGKSYVGVKLAQVLLDHKSEADLGPLLVICYTNHALDQFLKHLQDVGIKKIIRIGGQSKCADLDGLNLRVVNRNAAKTSVESRSLGENFEELKGCNESAGKSLGPLHQVRKRRIDWRTLKSFLRRRYPAVADQFESMEGVDEDGFERVGERRTVTDYWVRQLVHHQTERIAEFVDRAQDHRSEINAVHDDVARRTLLQADVVGVTTTGLARHINMLCRVGIKVVVCEEAAEVMEPHLLSALMPGVEHLIQIGDHRQLRPQIQNYLQFSLETTAGRAHQLDRSQFERRAEGEPGLDPLPVAQLHVQRRMRPEIARLIRSVYPALEDHPSVLNLPPVVGLRDTLFWLDHEHPEEEKGNENDTKTGSHSNPWEVDMAKALVHHLVRQGTYKSSDIALLTPYTGQLQKLRAALNRDFAVVLSDRDQDALAQDGFLQTEETYETKPPTSTQSLSHALRLATVDNFQGEEARVIVVSLVRSNPHHKVGFLRSPNRINVLLSRAQHGLYLIGNATTYSHVPMWADVLGQLRDRGAVGRGIALVCPRHTASPKSSYAATTPACFTLHSPAGGCTRPCDRRLEPCGHSCPSPCHADVLHAAVVCLQPCPRIRETCAHACSRLCGEGCGLCQVVVEGVKLPGCGHVKEGLACWRVTVPGELETVKCEVVVEKTVPRCGHGVKVECWVDVDDADKEHGFVCPVKCEGKMLACGHACQGSCGRCSRAEGGHEQCKRVCDRPFGGCNHRCRRMCHEGGECGVCPQRCEVRCPHSRCQQPCQKPCSPCIEPCSWSCEHQGACTLPCAAPCNRLPCDKRCPRVLPCGHQCPGFCGEDCPSRDLCQVCGTHGDARVDLLEFKAYAQVDLDETPVAVLGCGHFFTGETLDGMLGLGSVYTTDHAGKYTTLKEPSGELTAIPACPDCRVPIRQFATRRYNRVVNQAVLDETSKRFLVAGLAKLADLGKRVTAMEETLAKASQHTSLLAWRSTQRYDTAKALRREATQLRFDMKAEHQPTKKLFDAIVTSQRDHPLQRRFQTLTLSPTSDTTLSPNTDNNQPPIPQPVYNQQITLHAQHLALRASEAILRDIFTSLSSEATTTTTTTPSSKRPGQSHAAAVKQQFPLLPQQCADFLHQCEQLIEQAGAASLPRLVVPAVLSFARVAQWGGWYTTRVLGVNGEQAKDRNNGEEGKQQPKDKDSEKESQPPTEKALTLLTHALTLCDTHPAASLGDRYREEVEEMQKLLLLRRNGPWYEAVSPAEIAAIKRAMVEGPGGFATHSGRWYTCVNGHPFAIGECGMPMEIARCPECGEAIGGQNHMAMAGTQRDEEMERA</sequence>
<evidence type="ECO:0008006" key="15">
    <source>
        <dbReference type="Google" id="ProtNLM"/>
    </source>
</evidence>
<evidence type="ECO:0000256" key="4">
    <source>
        <dbReference type="ARBA" id="ARBA00022737"/>
    </source>
</evidence>
<dbReference type="GO" id="GO:0002376">
    <property type="term" value="P:immune system process"/>
    <property type="evidence" value="ECO:0007669"/>
    <property type="project" value="UniProtKB-KW"/>
</dbReference>
<dbReference type="PANTHER" id="PTHR10887">
    <property type="entry name" value="DNA2/NAM7 HELICASE FAMILY"/>
    <property type="match status" value="1"/>
</dbReference>
<dbReference type="GO" id="GO:0031380">
    <property type="term" value="C:nuclear RNA-directed RNA polymerase complex"/>
    <property type="evidence" value="ECO:0007669"/>
    <property type="project" value="TreeGrafter"/>
</dbReference>
<dbReference type="InterPro" id="IPR046439">
    <property type="entry name" value="ZF_RZ_dom"/>
</dbReference>
<dbReference type="FunFam" id="3.40.50.300:FF:001660">
    <property type="entry name" value="NF-X1 finger and helicase protein, putative"/>
    <property type="match status" value="1"/>
</dbReference>
<dbReference type="GO" id="GO:0031048">
    <property type="term" value="P:regulatory ncRNA-mediated heterochromatin formation"/>
    <property type="evidence" value="ECO:0007669"/>
    <property type="project" value="TreeGrafter"/>
</dbReference>
<dbReference type="GeneID" id="87814420"/>
<feature type="domain" description="RZ-type" evidence="12">
    <location>
        <begin position="1986"/>
        <end position="2062"/>
    </location>
</feature>
<organism evidence="13 14">
    <name type="scientific">Dichotomopilus funicola</name>
    <dbReference type="NCBI Taxonomy" id="1934379"/>
    <lineage>
        <taxon>Eukaryota</taxon>
        <taxon>Fungi</taxon>
        <taxon>Dikarya</taxon>
        <taxon>Ascomycota</taxon>
        <taxon>Pezizomycotina</taxon>
        <taxon>Sordariomycetes</taxon>
        <taxon>Sordariomycetidae</taxon>
        <taxon>Sordariales</taxon>
        <taxon>Chaetomiaceae</taxon>
        <taxon>Dichotomopilus</taxon>
    </lineage>
</organism>
<dbReference type="PANTHER" id="PTHR10887:SF445">
    <property type="entry name" value="NFX1-TYPE ZINC FINGER-CONTAINING PROTEIN 1"/>
    <property type="match status" value="1"/>
</dbReference>
<evidence type="ECO:0000256" key="5">
    <source>
        <dbReference type="ARBA" id="ARBA00022771"/>
    </source>
</evidence>
<comment type="caution">
    <text evidence="13">The sequence shown here is derived from an EMBL/GenBank/DDBJ whole genome shotgun (WGS) entry which is preliminary data.</text>
</comment>
<keyword evidence="6" id="KW-0067">ATP-binding</keyword>
<dbReference type="CDD" id="cd06008">
    <property type="entry name" value="NF-X1-zinc-finger"/>
    <property type="match status" value="1"/>
</dbReference>
<dbReference type="CDD" id="cd17936">
    <property type="entry name" value="EEXXEc_NFX1"/>
    <property type="match status" value="1"/>
</dbReference>
<evidence type="ECO:0000256" key="10">
    <source>
        <dbReference type="SAM" id="MobiDB-lite"/>
    </source>
</evidence>
<reference evidence="13" key="2">
    <citation type="submission" date="2023-05" db="EMBL/GenBank/DDBJ databases">
        <authorList>
            <consortium name="Lawrence Berkeley National Laboratory"/>
            <person name="Steindorff A."/>
            <person name="Hensen N."/>
            <person name="Bonometti L."/>
            <person name="Westerberg I."/>
            <person name="Brannstrom I.O."/>
            <person name="Guillou S."/>
            <person name="Cros-Aarteil S."/>
            <person name="Calhoun S."/>
            <person name="Haridas S."/>
            <person name="Kuo A."/>
            <person name="Mondo S."/>
            <person name="Pangilinan J."/>
            <person name="Riley R."/>
            <person name="Labutti K."/>
            <person name="Andreopoulos B."/>
            <person name="Lipzen A."/>
            <person name="Chen C."/>
            <person name="Yanf M."/>
            <person name="Daum C."/>
            <person name="Ng V."/>
            <person name="Clum A."/>
            <person name="Ohm R."/>
            <person name="Martin F."/>
            <person name="Silar P."/>
            <person name="Natvig D."/>
            <person name="Lalanne C."/>
            <person name="Gautier V."/>
            <person name="Ament-Velasquez S.L."/>
            <person name="Kruys A."/>
            <person name="Hutchinson M.I."/>
            <person name="Powell A.J."/>
            <person name="Barry K."/>
            <person name="Miller A.N."/>
            <person name="Grigoriev I.V."/>
            <person name="Debuchy R."/>
            <person name="Gladieux P."/>
            <person name="Thoren M.H."/>
            <person name="Johannesson H."/>
        </authorList>
    </citation>
    <scope>NUCLEOTIDE SEQUENCE</scope>
    <source>
        <strain evidence="13">CBS 141.50</strain>
    </source>
</reference>
<keyword evidence="14" id="KW-1185">Reference proteome</keyword>
<dbReference type="Pfam" id="PF13086">
    <property type="entry name" value="AAA_11"/>
    <property type="match status" value="1"/>
</dbReference>
<name>A0AAN6UZ60_9PEZI</name>
<dbReference type="InterPro" id="IPR027417">
    <property type="entry name" value="P-loop_NTPase"/>
</dbReference>
<feature type="region of interest" description="Disordered" evidence="10">
    <location>
        <begin position="1"/>
        <end position="55"/>
    </location>
</feature>
<feature type="zinc finger region" description="C3H1-type" evidence="9">
    <location>
        <begin position="52"/>
        <end position="79"/>
    </location>
</feature>
<dbReference type="PROSITE" id="PS50103">
    <property type="entry name" value="ZF_C3H1"/>
    <property type="match status" value="1"/>
</dbReference>
<dbReference type="SMART" id="SM00438">
    <property type="entry name" value="ZnF_NFX"/>
    <property type="match status" value="2"/>
</dbReference>
<gene>
    <name evidence="13" type="ORF">C8A04DRAFT_13673</name>
</gene>
<evidence type="ECO:0000313" key="13">
    <source>
        <dbReference type="EMBL" id="KAK4141918.1"/>
    </source>
</evidence>
<dbReference type="InterPro" id="IPR041677">
    <property type="entry name" value="DNA2/NAM7_AAA_11"/>
</dbReference>
<evidence type="ECO:0000256" key="6">
    <source>
        <dbReference type="ARBA" id="ARBA00022806"/>
    </source>
</evidence>
<feature type="domain" description="C3H1-type" evidence="11">
    <location>
        <begin position="52"/>
        <end position="79"/>
    </location>
</feature>
<evidence type="ECO:0000256" key="1">
    <source>
        <dbReference type="ARBA" id="ARBA00004496"/>
    </source>
</evidence>
<feature type="compositionally biased region" description="Low complexity" evidence="10">
    <location>
        <begin position="1827"/>
        <end position="1837"/>
    </location>
</feature>
<keyword evidence="3 9" id="KW-0479">Metal-binding</keyword>
<evidence type="ECO:0000256" key="3">
    <source>
        <dbReference type="ARBA" id="ARBA00022723"/>
    </source>
</evidence>
<keyword evidence="2" id="KW-0963">Cytoplasm</keyword>
<evidence type="ECO:0000256" key="8">
    <source>
        <dbReference type="ARBA" id="ARBA00022859"/>
    </source>
</evidence>
<dbReference type="SUPFAM" id="SSF52540">
    <property type="entry name" value="P-loop containing nucleoside triphosphate hydrolases"/>
    <property type="match status" value="1"/>
</dbReference>
<dbReference type="InterPro" id="IPR000967">
    <property type="entry name" value="Znf_NFX1"/>
</dbReference>
<evidence type="ECO:0000259" key="12">
    <source>
        <dbReference type="PROSITE" id="PS51981"/>
    </source>
</evidence>
<keyword evidence="8" id="KW-0391">Immunity</keyword>
<dbReference type="Pfam" id="PF20173">
    <property type="entry name" value="ZnF_RZ-type"/>
    <property type="match status" value="1"/>
</dbReference>
<dbReference type="Pfam" id="PF13087">
    <property type="entry name" value="AAA_12"/>
    <property type="match status" value="1"/>
</dbReference>
<keyword evidence="6" id="KW-0347">Helicase</keyword>
<evidence type="ECO:0000259" key="11">
    <source>
        <dbReference type="PROSITE" id="PS50103"/>
    </source>
</evidence>
<dbReference type="GO" id="GO:0004386">
    <property type="term" value="F:helicase activity"/>
    <property type="evidence" value="ECO:0007669"/>
    <property type="project" value="InterPro"/>
</dbReference>
<feature type="region of interest" description="Disordered" evidence="10">
    <location>
        <begin position="1827"/>
        <end position="1848"/>
    </location>
</feature>